<dbReference type="SUPFAM" id="SSF56112">
    <property type="entry name" value="Protein kinase-like (PK-like)"/>
    <property type="match status" value="1"/>
</dbReference>
<dbReference type="KEGG" id="mng:MNEG_11891"/>
<dbReference type="EC" id="2.7.11.17" evidence="8"/>
<dbReference type="InterPro" id="IPR000719">
    <property type="entry name" value="Prot_kinase_dom"/>
</dbReference>
<dbReference type="AlphaFoldDB" id="A0A0D2KJQ1"/>
<keyword evidence="5 6" id="KW-0067">ATP-binding</keyword>
<feature type="binding site" evidence="6">
    <location>
        <position position="87"/>
    </location>
    <ligand>
        <name>ATP</name>
        <dbReference type="ChEBI" id="CHEBI:30616"/>
    </ligand>
</feature>
<dbReference type="PANTHER" id="PTHR24349">
    <property type="entry name" value="SERINE/THREONINE-PROTEIN KINASE"/>
    <property type="match status" value="1"/>
</dbReference>
<evidence type="ECO:0000256" key="1">
    <source>
        <dbReference type="ARBA" id="ARBA00022527"/>
    </source>
</evidence>
<keyword evidence="4 8" id="KW-0418">Kinase</keyword>
<keyword evidence="3 6" id="KW-0547">Nucleotide-binding</keyword>
<dbReference type="InterPro" id="IPR011009">
    <property type="entry name" value="Kinase-like_dom_sf"/>
</dbReference>
<sequence length="200" mass="22016">MADSAMADGAEASHDISHHRSSVAILPFPARGGDAPGQLELTNPLLGQSKATDVTERFALKGVLGRGAFATTRLCVDKGSGKEFACKSIHKKRLEGLTKDWTDVRREMQVMYHLAGHPSMPQIQYACEDQNYVHIVSHVSHWPLYGDTETVMELCSGGELVDRIIDKGKYTERDAAAIMRTVLDLVAYAHELGCVHRDIK</sequence>
<dbReference type="InterPro" id="IPR050205">
    <property type="entry name" value="CDPK_Ser/Thr_kinases"/>
</dbReference>
<evidence type="ECO:0000313" key="8">
    <source>
        <dbReference type="EMBL" id="KIY96073.1"/>
    </source>
</evidence>
<dbReference type="Pfam" id="PF00069">
    <property type="entry name" value="Pkinase"/>
    <property type="match status" value="1"/>
</dbReference>
<evidence type="ECO:0000313" key="9">
    <source>
        <dbReference type="Proteomes" id="UP000054498"/>
    </source>
</evidence>
<dbReference type="GeneID" id="25729199"/>
<dbReference type="OrthoDB" id="538199at2759"/>
<keyword evidence="9" id="KW-1185">Reference proteome</keyword>
<dbReference type="Proteomes" id="UP000054498">
    <property type="component" value="Unassembled WGS sequence"/>
</dbReference>
<organism evidence="8 9">
    <name type="scientific">Monoraphidium neglectum</name>
    <dbReference type="NCBI Taxonomy" id="145388"/>
    <lineage>
        <taxon>Eukaryota</taxon>
        <taxon>Viridiplantae</taxon>
        <taxon>Chlorophyta</taxon>
        <taxon>core chlorophytes</taxon>
        <taxon>Chlorophyceae</taxon>
        <taxon>CS clade</taxon>
        <taxon>Sphaeropleales</taxon>
        <taxon>Selenastraceae</taxon>
        <taxon>Monoraphidium</taxon>
    </lineage>
</organism>
<dbReference type="PROSITE" id="PS50011">
    <property type="entry name" value="PROTEIN_KINASE_DOM"/>
    <property type="match status" value="1"/>
</dbReference>
<accession>A0A0D2KJQ1</accession>
<dbReference type="SMART" id="SM00220">
    <property type="entry name" value="S_TKc"/>
    <property type="match status" value="1"/>
</dbReference>
<evidence type="ECO:0000256" key="6">
    <source>
        <dbReference type="PROSITE-ProRule" id="PRU10141"/>
    </source>
</evidence>
<evidence type="ECO:0000256" key="4">
    <source>
        <dbReference type="ARBA" id="ARBA00022777"/>
    </source>
</evidence>
<gene>
    <name evidence="8" type="ORF">MNEG_11891</name>
</gene>
<reference evidence="8 9" key="1">
    <citation type="journal article" date="2013" name="BMC Genomics">
        <title>Reconstruction of the lipid metabolism for the microalga Monoraphidium neglectum from its genome sequence reveals characteristics suitable for biofuel production.</title>
        <authorList>
            <person name="Bogen C."/>
            <person name="Al-Dilaimi A."/>
            <person name="Albersmeier A."/>
            <person name="Wichmann J."/>
            <person name="Grundmann M."/>
            <person name="Rupp O."/>
            <person name="Lauersen K.J."/>
            <person name="Blifernez-Klassen O."/>
            <person name="Kalinowski J."/>
            <person name="Goesmann A."/>
            <person name="Mussgnug J.H."/>
            <person name="Kruse O."/>
        </authorList>
    </citation>
    <scope>NUCLEOTIDE SEQUENCE [LARGE SCALE GENOMIC DNA]</scope>
    <source>
        <strain evidence="8 9">SAG 48.87</strain>
    </source>
</reference>
<dbReference type="Gene3D" id="1.10.510.10">
    <property type="entry name" value="Transferase(Phosphotransferase) domain 1"/>
    <property type="match status" value="1"/>
</dbReference>
<dbReference type="PROSITE" id="PS00107">
    <property type="entry name" value="PROTEIN_KINASE_ATP"/>
    <property type="match status" value="1"/>
</dbReference>
<dbReference type="InterPro" id="IPR017441">
    <property type="entry name" value="Protein_kinase_ATP_BS"/>
</dbReference>
<feature type="domain" description="Protein kinase" evidence="7">
    <location>
        <begin position="58"/>
        <end position="200"/>
    </location>
</feature>
<dbReference type="GO" id="GO:0004683">
    <property type="term" value="F:calcium/calmodulin-dependent protein kinase activity"/>
    <property type="evidence" value="ECO:0007669"/>
    <property type="project" value="UniProtKB-EC"/>
</dbReference>
<keyword evidence="2 8" id="KW-0808">Transferase</keyword>
<dbReference type="GO" id="GO:0005524">
    <property type="term" value="F:ATP binding"/>
    <property type="evidence" value="ECO:0007669"/>
    <property type="project" value="UniProtKB-UniRule"/>
</dbReference>
<protein>
    <submittedName>
        <fullName evidence="8">Calcium/calmodulin-dependent protein kinase type 1D</fullName>
        <ecNumber evidence="8">2.7.11.17</ecNumber>
    </submittedName>
</protein>
<proteinExistence type="predicted"/>
<evidence type="ECO:0000256" key="3">
    <source>
        <dbReference type="ARBA" id="ARBA00022741"/>
    </source>
</evidence>
<evidence type="ECO:0000256" key="5">
    <source>
        <dbReference type="ARBA" id="ARBA00022840"/>
    </source>
</evidence>
<dbReference type="RefSeq" id="XP_013895093.1">
    <property type="nucleotide sequence ID" value="XM_014039639.1"/>
</dbReference>
<evidence type="ECO:0000256" key="2">
    <source>
        <dbReference type="ARBA" id="ARBA00022679"/>
    </source>
</evidence>
<evidence type="ECO:0000259" key="7">
    <source>
        <dbReference type="PROSITE" id="PS50011"/>
    </source>
</evidence>
<dbReference type="EMBL" id="KK103174">
    <property type="protein sequence ID" value="KIY96073.1"/>
    <property type="molecule type" value="Genomic_DNA"/>
</dbReference>
<keyword evidence="1" id="KW-0723">Serine/threonine-protein kinase</keyword>
<dbReference type="Gene3D" id="3.30.200.20">
    <property type="entry name" value="Phosphorylase Kinase, domain 1"/>
    <property type="match status" value="1"/>
</dbReference>
<name>A0A0D2KJQ1_9CHLO</name>